<keyword evidence="2" id="KW-0805">Transcription regulation</keyword>
<dbReference type="InterPro" id="IPR013325">
    <property type="entry name" value="RNA_pol_sigma_r2"/>
</dbReference>
<protein>
    <submittedName>
        <fullName evidence="9">ECF RNA polymerase sigma factor SigW</fullName>
    </submittedName>
</protein>
<dbReference type="Gene3D" id="1.10.10.10">
    <property type="entry name" value="Winged helix-like DNA-binding domain superfamily/Winged helix DNA-binding domain"/>
    <property type="match status" value="1"/>
</dbReference>
<evidence type="ECO:0000259" key="8">
    <source>
        <dbReference type="Pfam" id="PF08281"/>
    </source>
</evidence>
<dbReference type="GO" id="GO:0016987">
    <property type="term" value="F:sigma factor activity"/>
    <property type="evidence" value="ECO:0007669"/>
    <property type="project" value="UniProtKB-KW"/>
</dbReference>
<dbReference type="KEGG" id="aht:ANTHELSMS3_04518"/>
<keyword evidence="3" id="KW-0731">Sigma factor</keyword>
<accession>A0A222EA90</accession>
<evidence type="ECO:0000313" key="9">
    <source>
        <dbReference type="EMBL" id="ASP23117.1"/>
    </source>
</evidence>
<dbReference type="PANTHER" id="PTHR43133:SF8">
    <property type="entry name" value="RNA POLYMERASE SIGMA FACTOR HI_1459-RELATED"/>
    <property type="match status" value="1"/>
</dbReference>
<dbReference type="GO" id="GO:0006352">
    <property type="term" value="P:DNA-templated transcription initiation"/>
    <property type="evidence" value="ECO:0007669"/>
    <property type="project" value="InterPro"/>
</dbReference>
<reference evidence="9 10" key="1">
    <citation type="submission" date="2017-07" db="EMBL/GenBank/DDBJ databases">
        <title>Genome Sequence of Antarctobacter heliothermus Strain SMS3 Isolated from a culture of the Diatom Skeletonema marinoi.</title>
        <authorList>
            <person name="Topel M."/>
            <person name="Pinder M.I.M."/>
            <person name="Johansson O.N."/>
            <person name="Kourtchenko O."/>
            <person name="Godhe A."/>
            <person name="Clarke A.K."/>
        </authorList>
    </citation>
    <scope>NUCLEOTIDE SEQUENCE [LARGE SCALE GENOMIC DNA]</scope>
    <source>
        <strain evidence="9 10">SMS3</strain>
    </source>
</reference>
<feature type="region of interest" description="Disordered" evidence="6">
    <location>
        <begin position="112"/>
        <end position="133"/>
    </location>
</feature>
<dbReference type="EMBL" id="CP022540">
    <property type="protein sequence ID" value="ASP23117.1"/>
    <property type="molecule type" value="Genomic_DNA"/>
</dbReference>
<evidence type="ECO:0000256" key="6">
    <source>
        <dbReference type="SAM" id="MobiDB-lite"/>
    </source>
</evidence>
<evidence type="ECO:0000256" key="4">
    <source>
        <dbReference type="ARBA" id="ARBA00023125"/>
    </source>
</evidence>
<gene>
    <name evidence="9" type="primary">sigW</name>
    <name evidence="9" type="ORF">ANTHELSMS3_04518</name>
</gene>
<dbReference type="InterPro" id="IPR013324">
    <property type="entry name" value="RNA_pol_sigma_r3/r4-like"/>
</dbReference>
<dbReference type="Gene3D" id="1.10.1740.10">
    <property type="match status" value="1"/>
</dbReference>
<name>A0A222EA90_9RHOB</name>
<evidence type="ECO:0000313" key="10">
    <source>
        <dbReference type="Proteomes" id="UP000203589"/>
    </source>
</evidence>
<proteinExistence type="inferred from homology"/>
<dbReference type="Proteomes" id="UP000203589">
    <property type="component" value="Chromosome"/>
</dbReference>
<dbReference type="GO" id="GO:0003677">
    <property type="term" value="F:DNA binding"/>
    <property type="evidence" value="ECO:0007669"/>
    <property type="project" value="UniProtKB-KW"/>
</dbReference>
<keyword evidence="5" id="KW-0804">Transcription</keyword>
<dbReference type="PANTHER" id="PTHR43133">
    <property type="entry name" value="RNA POLYMERASE ECF-TYPE SIGMA FACTO"/>
    <property type="match status" value="1"/>
</dbReference>
<organism evidence="9 10">
    <name type="scientific">Antarctobacter heliothermus</name>
    <dbReference type="NCBI Taxonomy" id="74033"/>
    <lineage>
        <taxon>Bacteria</taxon>
        <taxon>Pseudomonadati</taxon>
        <taxon>Pseudomonadota</taxon>
        <taxon>Alphaproteobacteria</taxon>
        <taxon>Rhodobacterales</taxon>
        <taxon>Roseobacteraceae</taxon>
        <taxon>Antarctobacter</taxon>
    </lineage>
</organism>
<dbReference type="CDD" id="cd06171">
    <property type="entry name" value="Sigma70_r4"/>
    <property type="match status" value="1"/>
</dbReference>
<dbReference type="InterPro" id="IPR036388">
    <property type="entry name" value="WH-like_DNA-bd_sf"/>
</dbReference>
<dbReference type="NCBIfam" id="NF009176">
    <property type="entry name" value="PRK12524.1"/>
    <property type="match status" value="1"/>
</dbReference>
<dbReference type="SUPFAM" id="SSF88946">
    <property type="entry name" value="Sigma2 domain of RNA polymerase sigma factors"/>
    <property type="match status" value="1"/>
</dbReference>
<comment type="similarity">
    <text evidence="1">Belongs to the sigma-70 factor family. ECF subfamily.</text>
</comment>
<dbReference type="SUPFAM" id="SSF88659">
    <property type="entry name" value="Sigma3 and sigma4 domains of RNA polymerase sigma factors"/>
    <property type="match status" value="1"/>
</dbReference>
<dbReference type="AlphaFoldDB" id="A0A222EA90"/>
<evidence type="ECO:0000259" key="7">
    <source>
        <dbReference type="Pfam" id="PF04542"/>
    </source>
</evidence>
<feature type="domain" description="RNA polymerase sigma-70 region 2" evidence="7">
    <location>
        <begin position="45"/>
        <end position="111"/>
    </location>
</feature>
<keyword evidence="4" id="KW-0238">DNA-binding</keyword>
<dbReference type="NCBIfam" id="TIGR02937">
    <property type="entry name" value="sigma70-ECF"/>
    <property type="match status" value="1"/>
</dbReference>
<evidence type="ECO:0000256" key="3">
    <source>
        <dbReference type="ARBA" id="ARBA00023082"/>
    </source>
</evidence>
<evidence type="ECO:0000256" key="5">
    <source>
        <dbReference type="ARBA" id="ARBA00023163"/>
    </source>
</evidence>
<sequence length="209" mass="23000">MRGQAGVARNDGWDMPFEAMSAVADEDLLAAYAAGDATAARTLTQRLTPRVFGHAMRMLGGDRAEAEDVAQEALLRLWRAAPGWRMGEAKVTTWLYRVTANLCIDRIRRRRSGPDLDSVPEPEDEAPSAAMGMQQQARAEALQRALDQLPDRQRQAVILRHIEGLANPEIAEIMDIGPRAVESLVARGKRALEAALIGRRDELGYEGDD</sequence>
<dbReference type="InterPro" id="IPR007627">
    <property type="entry name" value="RNA_pol_sigma70_r2"/>
</dbReference>
<keyword evidence="10" id="KW-1185">Reference proteome</keyword>
<dbReference type="Pfam" id="PF08281">
    <property type="entry name" value="Sigma70_r4_2"/>
    <property type="match status" value="1"/>
</dbReference>
<dbReference type="InterPro" id="IPR013249">
    <property type="entry name" value="RNA_pol_sigma70_r4_t2"/>
</dbReference>
<dbReference type="Pfam" id="PF04542">
    <property type="entry name" value="Sigma70_r2"/>
    <property type="match status" value="1"/>
</dbReference>
<dbReference type="InterPro" id="IPR039425">
    <property type="entry name" value="RNA_pol_sigma-70-like"/>
</dbReference>
<evidence type="ECO:0000256" key="2">
    <source>
        <dbReference type="ARBA" id="ARBA00023015"/>
    </source>
</evidence>
<feature type="domain" description="RNA polymerase sigma factor 70 region 4 type 2" evidence="8">
    <location>
        <begin position="140"/>
        <end position="192"/>
    </location>
</feature>
<evidence type="ECO:0000256" key="1">
    <source>
        <dbReference type="ARBA" id="ARBA00010641"/>
    </source>
</evidence>
<dbReference type="InterPro" id="IPR014284">
    <property type="entry name" value="RNA_pol_sigma-70_dom"/>
</dbReference>